<evidence type="ECO:0000259" key="3">
    <source>
        <dbReference type="SMART" id="SM01017"/>
    </source>
</evidence>
<reference evidence="4" key="1">
    <citation type="submission" date="2022-07" db="EMBL/GenBank/DDBJ databases">
        <authorList>
            <person name="Trinca V."/>
            <person name="Uliana J.V.C."/>
            <person name="Torres T.T."/>
            <person name="Ward R.J."/>
            <person name="Monesi N."/>
        </authorList>
    </citation>
    <scope>NUCLEOTIDE SEQUENCE</scope>
    <source>
        <strain evidence="4">HSMRA1968</strain>
        <tissue evidence="4">Whole embryos</tissue>
    </source>
</reference>
<dbReference type="PANTHER" id="PTHR11188:SF17">
    <property type="entry name" value="FI21816P1"/>
    <property type="match status" value="1"/>
</dbReference>
<dbReference type="PANTHER" id="PTHR11188">
    <property type="entry name" value="ARRESTIN DOMAIN CONTAINING PROTEIN"/>
    <property type="match status" value="1"/>
</dbReference>
<gene>
    <name evidence="4" type="primary">Arrdc1</name>
    <name evidence="4" type="ORF">Bhyg_05804</name>
</gene>
<accession>A0A9Q0N0C7</accession>
<keyword evidence="2" id="KW-0716">Sensory transduction</keyword>
<dbReference type="Pfam" id="PF00339">
    <property type="entry name" value="Arrestin_N"/>
    <property type="match status" value="1"/>
</dbReference>
<evidence type="ECO:0000313" key="5">
    <source>
        <dbReference type="Proteomes" id="UP001151699"/>
    </source>
</evidence>
<evidence type="ECO:0000256" key="1">
    <source>
        <dbReference type="ARBA" id="ARBA00005298"/>
    </source>
</evidence>
<dbReference type="InterPro" id="IPR014756">
    <property type="entry name" value="Ig_E-set"/>
</dbReference>
<dbReference type="InterPro" id="IPR050357">
    <property type="entry name" value="Arrestin_domain-protein"/>
</dbReference>
<feature type="domain" description="Arrestin C-terminal-like" evidence="3">
    <location>
        <begin position="133"/>
        <end position="260"/>
    </location>
</feature>
<dbReference type="Pfam" id="PF02752">
    <property type="entry name" value="Arrestin_C"/>
    <property type="match status" value="1"/>
</dbReference>
<protein>
    <submittedName>
        <fullName evidence="4">Arrestin domain-containing protein 1</fullName>
    </submittedName>
</protein>
<dbReference type="GO" id="GO:0005737">
    <property type="term" value="C:cytoplasm"/>
    <property type="evidence" value="ECO:0007669"/>
    <property type="project" value="TreeGrafter"/>
</dbReference>
<proteinExistence type="inferred from homology"/>
<dbReference type="AlphaFoldDB" id="A0A9Q0N0C7"/>
<name>A0A9Q0N0C7_9DIPT</name>
<comment type="caution">
    <text evidence="4">The sequence shown here is derived from an EMBL/GenBank/DDBJ whole genome shotgun (WGS) entry which is preliminary data.</text>
</comment>
<dbReference type="EMBL" id="WJQU01000002">
    <property type="protein sequence ID" value="KAJ6640871.1"/>
    <property type="molecule type" value="Genomic_DNA"/>
</dbReference>
<dbReference type="InterPro" id="IPR011022">
    <property type="entry name" value="Arrestin_C-like"/>
</dbReference>
<dbReference type="SUPFAM" id="SSF81296">
    <property type="entry name" value="E set domains"/>
    <property type="match status" value="2"/>
</dbReference>
<evidence type="ECO:0000256" key="2">
    <source>
        <dbReference type="ARBA" id="ARBA00022606"/>
    </source>
</evidence>
<organism evidence="4 5">
    <name type="scientific">Pseudolycoriella hygida</name>
    <dbReference type="NCBI Taxonomy" id="35572"/>
    <lineage>
        <taxon>Eukaryota</taxon>
        <taxon>Metazoa</taxon>
        <taxon>Ecdysozoa</taxon>
        <taxon>Arthropoda</taxon>
        <taxon>Hexapoda</taxon>
        <taxon>Insecta</taxon>
        <taxon>Pterygota</taxon>
        <taxon>Neoptera</taxon>
        <taxon>Endopterygota</taxon>
        <taxon>Diptera</taxon>
        <taxon>Nematocera</taxon>
        <taxon>Sciaroidea</taxon>
        <taxon>Sciaridae</taxon>
        <taxon>Pseudolycoriella</taxon>
    </lineage>
</organism>
<dbReference type="OrthoDB" id="2333384at2759"/>
<keyword evidence="5" id="KW-1185">Reference proteome</keyword>
<evidence type="ECO:0000313" key="4">
    <source>
        <dbReference type="EMBL" id="KAJ6640871.1"/>
    </source>
</evidence>
<comment type="similarity">
    <text evidence="1">Belongs to the arrestin family.</text>
</comment>
<dbReference type="SMART" id="SM01017">
    <property type="entry name" value="Arrestin_C"/>
    <property type="match status" value="1"/>
</dbReference>
<dbReference type="Proteomes" id="UP001151699">
    <property type="component" value="Chromosome B"/>
</dbReference>
<dbReference type="InterPro" id="IPR011021">
    <property type="entry name" value="Arrestin-like_N"/>
</dbReference>
<sequence>MTISRNIEFVNNNAKVYYSGQQLNGVVRIGLDVETQIKTFTILPAGISEFPFSVQLPNNLATSYEGTYGQVRYIVSLNIETSSTERNHVPEALMENFTIIRPLNLNTVRAFQMPMYTRLTARFNKCFFICCWKTPNLTLFARLPVSGYCAGQIMNLTLRLVNSTGVVVYKILVQFVLVVTYRSNEGLQKKENLQLDEKRIEVFRNGTATCDITVPSVPPTTFSDYHIVGFNYFLRIVVVTGLTHRNPVFNIPIIIGTFPILDEVLSAAARRENTADPVVPATEEAFIRRSPSIISLNSTYLPPYSDEDPPTYEEAIRGTLPRNENFVPSYPTYRRATSYSCETLNL</sequence>
<dbReference type="GO" id="GO:0015031">
    <property type="term" value="P:protein transport"/>
    <property type="evidence" value="ECO:0007669"/>
    <property type="project" value="TreeGrafter"/>
</dbReference>
<dbReference type="InterPro" id="IPR014752">
    <property type="entry name" value="Arrestin-like_C"/>
</dbReference>
<dbReference type="Gene3D" id="2.60.40.640">
    <property type="match status" value="2"/>
</dbReference>